<dbReference type="RefSeq" id="WP_281752380.1">
    <property type="nucleotide sequence ID" value="NZ_BRVP01000004.1"/>
</dbReference>
<feature type="transmembrane region" description="Helical" evidence="1">
    <location>
        <begin position="81"/>
        <end position="102"/>
    </location>
</feature>
<protein>
    <submittedName>
        <fullName evidence="2">Uncharacterized protein</fullName>
    </submittedName>
</protein>
<feature type="transmembrane region" description="Helical" evidence="1">
    <location>
        <begin position="170"/>
        <end position="195"/>
    </location>
</feature>
<name>A0A9W6ETU0_9FLAO</name>
<accession>A0A9W6ETU0</accession>
<evidence type="ECO:0000313" key="2">
    <source>
        <dbReference type="EMBL" id="GLB51634.1"/>
    </source>
</evidence>
<reference evidence="2" key="1">
    <citation type="submission" date="2022-07" db="EMBL/GenBank/DDBJ databases">
        <title>Taxonomy of Novel Oxalotrophic and Methylotrophic Bacteria.</title>
        <authorList>
            <person name="Sahin N."/>
            <person name="Tani A."/>
        </authorList>
    </citation>
    <scope>NUCLEOTIDE SEQUENCE</scope>
    <source>
        <strain evidence="2">AM327</strain>
    </source>
</reference>
<dbReference type="EMBL" id="BRVP01000004">
    <property type="protein sequence ID" value="GLB51634.1"/>
    <property type="molecule type" value="Genomic_DNA"/>
</dbReference>
<sequence>MDELEFLKKDWQRKEKELPKLSYDQIHQMLWKKSSSQVKWIFYISIIEFVFWIAMVLISNIPSSYNGYDVEIIEEIYHRVIIRVINIIYYAGLLVFIYLFFLNYKRICSIDSVKTLLKNILRTRKTVNYYVWFNLVYFGVSSLILLTILINSHADTIQLHEQFTKNGQETVFYVIMYGLIIFLIGIFLLIIWLFYKLIYGILLKKLKDNYQELKKIDL</sequence>
<keyword evidence="1" id="KW-0812">Transmembrane</keyword>
<evidence type="ECO:0000256" key="1">
    <source>
        <dbReference type="SAM" id="Phobius"/>
    </source>
</evidence>
<comment type="caution">
    <text evidence="2">The sequence shown here is derived from an EMBL/GenBank/DDBJ whole genome shotgun (WGS) entry which is preliminary data.</text>
</comment>
<proteinExistence type="predicted"/>
<gene>
    <name evidence="2" type="ORF">NBRC110019_06730</name>
</gene>
<dbReference type="Proteomes" id="UP001143545">
    <property type="component" value="Unassembled WGS sequence"/>
</dbReference>
<keyword evidence="3" id="KW-1185">Reference proteome</keyword>
<feature type="transmembrane region" description="Helical" evidence="1">
    <location>
        <begin position="40"/>
        <end position="61"/>
    </location>
</feature>
<feature type="transmembrane region" description="Helical" evidence="1">
    <location>
        <begin position="129"/>
        <end position="150"/>
    </location>
</feature>
<evidence type="ECO:0000313" key="3">
    <source>
        <dbReference type="Proteomes" id="UP001143545"/>
    </source>
</evidence>
<dbReference type="AlphaFoldDB" id="A0A9W6ETU0"/>
<organism evidence="2 3">
    <name type="scientific">Neptunitalea chrysea</name>
    <dbReference type="NCBI Taxonomy" id="1647581"/>
    <lineage>
        <taxon>Bacteria</taxon>
        <taxon>Pseudomonadati</taxon>
        <taxon>Bacteroidota</taxon>
        <taxon>Flavobacteriia</taxon>
        <taxon>Flavobacteriales</taxon>
        <taxon>Flavobacteriaceae</taxon>
        <taxon>Neptunitalea</taxon>
    </lineage>
</organism>
<keyword evidence="1" id="KW-0472">Membrane</keyword>
<keyword evidence="1" id="KW-1133">Transmembrane helix</keyword>